<reference evidence="4" key="1">
    <citation type="submission" date="2023-02" db="EMBL/GenBank/DDBJ databases">
        <title>Genome of toxic invasive species Heracleum sosnowskyi carries increased number of genes despite the absence of recent whole-genome duplications.</title>
        <authorList>
            <person name="Schelkunov M."/>
            <person name="Shtratnikova V."/>
            <person name="Makarenko M."/>
            <person name="Klepikova A."/>
            <person name="Omelchenko D."/>
            <person name="Novikova G."/>
            <person name="Obukhova E."/>
            <person name="Bogdanov V."/>
            <person name="Penin A."/>
            <person name="Logacheva M."/>
        </authorList>
    </citation>
    <scope>NUCLEOTIDE SEQUENCE</scope>
    <source>
        <strain evidence="4">Hsosn_3</strain>
        <tissue evidence="4">Leaf</tissue>
    </source>
</reference>
<evidence type="ECO:0000313" key="5">
    <source>
        <dbReference type="Proteomes" id="UP001237642"/>
    </source>
</evidence>
<dbReference type="GO" id="GO:0009507">
    <property type="term" value="C:chloroplast"/>
    <property type="evidence" value="ECO:0007669"/>
    <property type="project" value="TreeGrafter"/>
</dbReference>
<protein>
    <recommendedName>
        <fullName evidence="3">ATP-grasp fold ATP-dependent carboxylate-amine ligase-type domain-containing protein</fullName>
    </recommendedName>
</protein>
<evidence type="ECO:0000313" key="4">
    <source>
        <dbReference type="EMBL" id="KAK1400994.1"/>
    </source>
</evidence>
<name>A0AAD8JCJ8_9APIA</name>
<gene>
    <name evidence="4" type="ORF">POM88_000599</name>
</gene>
<dbReference type="GO" id="GO:0005524">
    <property type="term" value="F:ATP binding"/>
    <property type="evidence" value="ECO:0007669"/>
    <property type="project" value="UniProtKB-KW"/>
</dbReference>
<proteinExistence type="predicted"/>
<keyword evidence="1" id="KW-0547">Nucleotide-binding</keyword>
<feature type="domain" description="ATP-grasp fold ATP-dependent carboxylate-amine ligase-type" evidence="3">
    <location>
        <begin position="62"/>
        <end position="141"/>
    </location>
</feature>
<evidence type="ECO:0000256" key="2">
    <source>
        <dbReference type="ARBA" id="ARBA00022840"/>
    </source>
</evidence>
<dbReference type="Gene3D" id="3.30.470.20">
    <property type="entry name" value="ATP-grasp fold, B domain"/>
    <property type="match status" value="1"/>
</dbReference>
<dbReference type="Proteomes" id="UP001237642">
    <property type="component" value="Unassembled WGS sequence"/>
</dbReference>
<keyword evidence="2" id="KW-0067">ATP-binding</keyword>
<dbReference type="EMBL" id="JAUIZM010000001">
    <property type="protein sequence ID" value="KAK1400994.1"/>
    <property type="molecule type" value="Genomic_DNA"/>
</dbReference>
<evidence type="ECO:0000259" key="3">
    <source>
        <dbReference type="Pfam" id="PF02222"/>
    </source>
</evidence>
<keyword evidence="5" id="KW-1185">Reference proteome</keyword>
<evidence type="ECO:0000256" key="1">
    <source>
        <dbReference type="ARBA" id="ARBA00022741"/>
    </source>
</evidence>
<accession>A0AAD8JCJ8</accession>
<dbReference type="AlphaFoldDB" id="A0AAD8JCJ8"/>
<comment type="caution">
    <text evidence="4">The sequence shown here is derived from an EMBL/GenBank/DDBJ whole genome shotgun (WGS) entry which is preliminary data.</text>
</comment>
<dbReference type="Pfam" id="PF02222">
    <property type="entry name" value="ATP-grasp"/>
    <property type="match status" value="1"/>
</dbReference>
<dbReference type="InterPro" id="IPR003135">
    <property type="entry name" value="ATP-grasp_carboxylate-amine"/>
</dbReference>
<reference evidence="4" key="2">
    <citation type="submission" date="2023-05" db="EMBL/GenBank/DDBJ databases">
        <authorList>
            <person name="Schelkunov M.I."/>
        </authorList>
    </citation>
    <scope>NUCLEOTIDE SEQUENCE</scope>
    <source>
        <strain evidence="4">Hsosn_3</strain>
        <tissue evidence="4">Leaf</tissue>
    </source>
</reference>
<dbReference type="PANTHER" id="PTHR11609:SF5">
    <property type="entry name" value="PHOSPHORIBOSYLAMINOIMIDAZOLE CARBOXYLASE"/>
    <property type="match status" value="1"/>
</dbReference>
<organism evidence="4 5">
    <name type="scientific">Heracleum sosnowskyi</name>
    <dbReference type="NCBI Taxonomy" id="360622"/>
    <lineage>
        <taxon>Eukaryota</taxon>
        <taxon>Viridiplantae</taxon>
        <taxon>Streptophyta</taxon>
        <taxon>Embryophyta</taxon>
        <taxon>Tracheophyta</taxon>
        <taxon>Spermatophyta</taxon>
        <taxon>Magnoliopsida</taxon>
        <taxon>eudicotyledons</taxon>
        <taxon>Gunneridae</taxon>
        <taxon>Pentapetalae</taxon>
        <taxon>asterids</taxon>
        <taxon>campanulids</taxon>
        <taxon>Apiales</taxon>
        <taxon>Apiaceae</taxon>
        <taxon>Apioideae</taxon>
        <taxon>apioid superclade</taxon>
        <taxon>Tordylieae</taxon>
        <taxon>Tordyliinae</taxon>
        <taxon>Heracleum</taxon>
    </lineage>
</organism>
<dbReference type="PANTHER" id="PTHR11609">
    <property type="entry name" value="PURINE BIOSYNTHESIS PROTEIN 6/7, PUR6/7"/>
    <property type="match status" value="1"/>
</dbReference>
<sequence>MCSSQKRDKDLQKLHFSQHGIQLSEYVQLYITESAKESADLFGYPIMIKKKKAGLPVGGFDCGLYAEKWALFELSIIIANGRDDSIWCNPVVETIRRQANRWKTCHFVIAPSNMPWKTMKLASDVACRAVSSLEGSGVFAVQQPDLAFLVLLSRIMSLGNILYIGG</sequence>
<dbReference type="SUPFAM" id="SSF56059">
    <property type="entry name" value="Glutathione synthetase ATP-binding domain-like"/>
    <property type="match status" value="1"/>
</dbReference>